<gene>
    <name evidence="2" type="ORF">DYU11_28260</name>
</gene>
<evidence type="ECO:0000313" key="3">
    <source>
        <dbReference type="Proteomes" id="UP000283523"/>
    </source>
</evidence>
<feature type="signal peptide" evidence="1">
    <location>
        <begin position="1"/>
        <end position="20"/>
    </location>
</feature>
<dbReference type="OrthoDB" id="664859at2"/>
<evidence type="ECO:0000256" key="1">
    <source>
        <dbReference type="SAM" id="SignalP"/>
    </source>
</evidence>
<protein>
    <recommendedName>
        <fullName evidence="4">DUF3575 domain-containing protein</fullName>
    </recommendedName>
</protein>
<comment type="caution">
    <text evidence="2">The sequence shown here is derived from an EMBL/GenBank/DDBJ whole genome shotgun (WGS) entry which is preliminary data.</text>
</comment>
<sequence length="363" mass="41037">MRILVLFTALMLSLVGTVMAQPVQGRLTASGSNRTNDWMSHIEIDLGQRNTLLLGFTRYAGIQARRNVDSVLRLFVADYRVVRDSAQPPTVATHALFRLSPTDRALDLRTTPQRTTSFRFRDDDEPVQVKTAQDTLMIVWGQTGSQLPYYDVSIQLFVNNLEGIEPLLKNGGLNARLNQAFESVEQYKGHDLTSSKMSFDLIQEAGKAPRFVNPGLARSPFIRFSPGISVGLIRSQWVPSFNLDAQFVPGRHYNVGYTIGYTSSFFFRETGDGRFRTFRNDFLNVGFTFYRFNKNGLTSASSRTLLGLYVGVPVHRRGNYFDPNTFRVSSTVYHYGLFKVQPEFYFTGLVKNVYPGLRLTVGL</sequence>
<dbReference type="AlphaFoldDB" id="A0A418LZ23"/>
<name>A0A418LZ23_9BACT</name>
<proteinExistence type="predicted"/>
<dbReference type="RefSeq" id="WP_119671104.1">
    <property type="nucleotide sequence ID" value="NZ_QXED01000011.1"/>
</dbReference>
<keyword evidence="3" id="KW-1185">Reference proteome</keyword>
<feature type="chain" id="PRO_5019016031" description="DUF3575 domain-containing protein" evidence="1">
    <location>
        <begin position="21"/>
        <end position="363"/>
    </location>
</feature>
<evidence type="ECO:0000313" key="2">
    <source>
        <dbReference type="EMBL" id="RIV18471.1"/>
    </source>
</evidence>
<dbReference type="EMBL" id="QXED01000011">
    <property type="protein sequence ID" value="RIV18471.1"/>
    <property type="molecule type" value="Genomic_DNA"/>
</dbReference>
<evidence type="ECO:0008006" key="4">
    <source>
        <dbReference type="Google" id="ProtNLM"/>
    </source>
</evidence>
<dbReference type="Proteomes" id="UP000283523">
    <property type="component" value="Unassembled WGS sequence"/>
</dbReference>
<reference evidence="2 3" key="1">
    <citation type="submission" date="2018-08" db="EMBL/GenBank/DDBJ databases">
        <title>Fibrisoma montanum sp. nov., isolated from Danxia mountain soil.</title>
        <authorList>
            <person name="Huang Y."/>
        </authorList>
    </citation>
    <scope>NUCLEOTIDE SEQUENCE [LARGE SCALE GENOMIC DNA]</scope>
    <source>
        <strain evidence="2 3">HYT19</strain>
    </source>
</reference>
<keyword evidence="1" id="KW-0732">Signal</keyword>
<organism evidence="2 3">
    <name type="scientific">Fibrisoma montanum</name>
    <dbReference type="NCBI Taxonomy" id="2305895"/>
    <lineage>
        <taxon>Bacteria</taxon>
        <taxon>Pseudomonadati</taxon>
        <taxon>Bacteroidota</taxon>
        <taxon>Cytophagia</taxon>
        <taxon>Cytophagales</taxon>
        <taxon>Spirosomataceae</taxon>
        <taxon>Fibrisoma</taxon>
    </lineage>
</organism>
<accession>A0A418LZ23</accession>